<gene>
    <name evidence="1" type="ORF">Lpp41_09054</name>
</gene>
<proteinExistence type="predicted"/>
<dbReference type="GO" id="GO:0016740">
    <property type="term" value="F:transferase activity"/>
    <property type="evidence" value="ECO:0007669"/>
    <property type="project" value="UniProtKB-KW"/>
</dbReference>
<organism evidence="1 2">
    <name type="scientific">Lacticaseibacillus paracasei subsp. paracasei Lpp41</name>
    <dbReference type="NCBI Taxonomy" id="1256208"/>
    <lineage>
        <taxon>Bacteria</taxon>
        <taxon>Bacillati</taxon>
        <taxon>Bacillota</taxon>
        <taxon>Bacilli</taxon>
        <taxon>Lactobacillales</taxon>
        <taxon>Lactobacillaceae</taxon>
        <taxon>Lacticaseibacillus</taxon>
    </lineage>
</organism>
<dbReference type="EMBL" id="ANKE01000426">
    <property type="protein sequence ID" value="EPC72529.1"/>
    <property type="molecule type" value="Genomic_DNA"/>
</dbReference>
<reference evidence="1 2" key="1">
    <citation type="journal article" date="2013" name="PLoS ONE">
        <title>Lactobacillus paracasei comparative genomics: towards species pan-genome definition and exploitation of diversity.</title>
        <authorList>
            <person name="Smokvina T."/>
            <person name="Wels M."/>
            <person name="Polka J."/>
            <person name="Chervaux C."/>
            <person name="Brisse S."/>
            <person name="Boekhorst J."/>
            <person name="van Hylckama Vlieg J.E."/>
            <person name="Siezen R.J."/>
        </authorList>
    </citation>
    <scope>NUCLEOTIDE SEQUENCE [LARGE SCALE GENOMIC DNA]</scope>
    <source>
        <strain evidence="1 2">Lpp41</strain>
    </source>
</reference>
<accession>A0A829H7T6</accession>
<dbReference type="AlphaFoldDB" id="A0A829H7T6"/>
<evidence type="ECO:0000313" key="2">
    <source>
        <dbReference type="Proteomes" id="UP000014244"/>
    </source>
</evidence>
<protein>
    <submittedName>
        <fullName evidence="1">Poly(Glycerol-phosphate) alpha-glucosyltransferase</fullName>
    </submittedName>
</protein>
<name>A0A829H7T6_LACPA</name>
<dbReference type="Proteomes" id="UP000014244">
    <property type="component" value="Unassembled WGS sequence"/>
</dbReference>
<feature type="non-terminal residue" evidence="1">
    <location>
        <position position="51"/>
    </location>
</feature>
<comment type="caution">
    <text evidence="1">The sequence shown here is derived from an EMBL/GenBank/DDBJ whole genome shotgun (WGS) entry which is preliminary data.</text>
</comment>
<evidence type="ECO:0000313" key="1">
    <source>
        <dbReference type="EMBL" id="EPC72529.1"/>
    </source>
</evidence>
<dbReference type="Gene3D" id="3.40.50.2000">
    <property type="entry name" value="Glycogen Phosphorylase B"/>
    <property type="match status" value="1"/>
</dbReference>
<keyword evidence="1" id="KW-0808">Transferase</keyword>
<sequence>MIYFVNEYVMALNSGVEHAEFKRLAVFKHAKTSAKILTRDYNYSLHRMAAG</sequence>